<evidence type="ECO:0000313" key="3">
    <source>
        <dbReference type="EMBL" id="GIE49157.1"/>
    </source>
</evidence>
<proteinExistence type="predicted"/>
<dbReference type="Proteomes" id="UP000647172">
    <property type="component" value="Unassembled WGS sequence"/>
</dbReference>
<protein>
    <recommendedName>
        <fullName evidence="5">DUF4190 domain-containing protein</fullName>
    </recommendedName>
</protein>
<feature type="region of interest" description="Disordered" evidence="1">
    <location>
        <begin position="1"/>
        <end position="30"/>
    </location>
</feature>
<gene>
    <name evidence="3" type="ORF">Ani05nite_26910</name>
</gene>
<name>A0A919JGN4_9ACTN</name>
<evidence type="ECO:0000256" key="2">
    <source>
        <dbReference type="SAM" id="Phobius"/>
    </source>
</evidence>
<dbReference type="RefSeq" id="WP_203768352.1">
    <property type="nucleotide sequence ID" value="NZ_BOMQ01000030.1"/>
</dbReference>
<keyword evidence="2" id="KW-0812">Transmembrane</keyword>
<feature type="compositionally biased region" description="Pro residues" evidence="1">
    <location>
        <begin position="16"/>
        <end position="29"/>
    </location>
</feature>
<accession>A0A919JGN4</accession>
<keyword evidence="2" id="KW-1133">Transmembrane helix</keyword>
<feature type="transmembrane region" description="Helical" evidence="2">
    <location>
        <begin position="37"/>
        <end position="63"/>
    </location>
</feature>
<sequence>MNQPPPPDPSALRWPPYSPPPAPPSPHPPWNGKTNGFSIACLSLALLGCAGPVSITFGVIGLLQSRRNGDRRGRFYAIAGLAVCALWLLAIAVAIAVSVANPDRDAAGAARGGHVTGIDAPRAGGWAVSVPVS</sequence>
<comment type="caution">
    <text evidence="3">The sequence shown here is derived from an EMBL/GenBank/DDBJ whole genome shotgun (WGS) entry which is preliminary data.</text>
</comment>
<keyword evidence="2" id="KW-0472">Membrane</keyword>
<reference evidence="3" key="1">
    <citation type="submission" date="2021-01" db="EMBL/GenBank/DDBJ databases">
        <title>Whole genome shotgun sequence of Actinoplanes nipponensis NBRC 14063.</title>
        <authorList>
            <person name="Komaki H."/>
            <person name="Tamura T."/>
        </authorList>
    </citation>
    <scope>NUCLEOTIDE SEQUENCE</scope>
    <source>
        <strain evidence="3">NBRC 14063</strain>
    </source>
</reference>
<evidence type="ECO:0008006" key="5">
    <source>
        <dbReference type="Google" id="ProtNLM"/>
    </source>
</evidence>
<keyword evidence="4" id="KW-1185">Reference proteome</keyword>
<dbReference type="AlphaFoldDB" id="A0A919JGN4"/>
<evidence type="ECO:0000313" key="4">
    <source>
        <dbReference type="Proteomes" id="UP000647172"/>
    </source>
</evidence>
<feature type="transmembrane region" description="Helical" evidence="2">
    <location>
        <begin position="75"/>
        <end position="97"/>
    </location>
</feature>
<evidence type="ECO:0000256" key="1">
    <source>
        <dbReference type="SAM" id="MobiDB-lite"/>
    </source>
</evidence>
<dbReference type="EMBL" id="BOMQ01000030">
    <property type="protein sequence ID" value="GIE49157.1"/>
    <property type="molecule type" value="Genomic_DNA"/>
</dbReference>
<organism evidence="3 4">
    <name type="scientific">Actinoplanes nipponensis</name>
    <dbReference type="NCBI Taxonomy" id="135950"/>
    <lineage>
        <taxon>Bacteria</taxon>
        <taxon>Bacillati</taxon>
        <taxon>Actinomycetota</taxon>
        <taxon>Actinomycetes</taxon>
        <taxon>Micromonosporales</taxon>
        <taxon>Micromonosporaceae</taxon>
        <taxon>Actinoplanes</taxon>
    </lineage>
</organism>